<evidence type="ECO:0000313" key="3">
    <source>
        <dbReference type="Proteomes" id="UP000887578"/>
    </source>
</evidence>
<evidence type="ECO:0000259" key="2">
    <source>
        <dbReference type="Pfam" id="PF26633"/>
    </source>
</evidence>
<proteinExistence type="predicted"/>
<sequence>MYQLYLQQQQQQQQLQQHMLSTSSTSSSRSNTAPLFVTPPLQHLSPTTELNASNQNQPLLQPDNFLKQNSNETVLFGPLPPTLQAQQDSPAVAREPTYENNFFNAQAEEHFGPKMTVNILVVGETGVGKSTWINANANYETFNTLEDALAAPSPICLIASKFTFYESHENKILVKVEPSHGEKDENEAFSDQGQSSTQEPKTYQFETSKYIVNIIDTPGIGDTRGIEQDKENTRKILAAIGQYKDLHAICFLFKANEARMTTSFQYCISELLLQLHKDAIDNIFFFFTNSRGTFYKPGDTMTPLTEFLTQLEEKRGLRIALEPKKICCTDNEAFRLVCAAANGAKFTAGDLANFAGSWQHSANETHKFLEFAASQRAHKVADTISVNKARTVILHLAKPLADVNELIESNIKVFNDRKADLKNTATSMDEIKKKIKISKIAIEIKPLDYPKTVCASERCIETVKLPNTEQLQTVYRQICHDHCYLTGVDVEKVPEPNLINCAAMSGQNCQSCECLWSTHMHIRFDQIKTTLEVEDKNAMDMIEKNKSASSIKKQMLKDCEQQITSLKAEQQKIIQISLRFGSFLQANAILPYNDAFEKYVEQSIREEENCIKVGGDPSKLKNLKKCLAEYKQEKCLISKAAKKKGVNDGKAIDPAEIDACKAELFNLPHTGQTLRALFQASEDGIAKNNAHVTVKYKPPKQIKSILQSIFQKSGFKQ</sequence>
<dbReference type="InterPro" id="IPR058519">
    <property type="entry name" value="DUF8206"/>
</dbReference>
<reference evidence="4" key="1">
    <citation type="submission" date="2022-11" db="UniProtKB">
        <authorList>
            <consortium name="WormBaseParasite"/>
        </authorList>
    </citation>
    <scope>IDENTIFICATION</scope>
</reference>
<dbReference type="Proteomes" id="UP000887578">
    <property type="component" value="Unplaced"/>
</dbReference>
<feature type="region of interest" description="Disordered" evidence="1">
    <location>
        <begin position="16"/>
        <end position="60"/>
    </location>
</feature>
<feature type="compositionally biased region" description="Polar residues" evidence="1">
    <location>
        <begin position="189"/>
        <end position="200"/>
    </location>
</feature>
<evidence type="ECO:0000313" key="4">
    <source>
        <dbReference type="WBParaSite" id="PDA_v2.g24897.t1"/>
    </source>
</evidence>
<dbReference type="CDD" id="cd00882">
    <property type="entry name" value="Ras_like_GTPase"/>
    <property type="match status" value="1"/>
</dbReference>
<dbReference type="PANTHER" id="PTHR32046:SF11">
    <property type="entry name" value="IMMUNE-ASSOCIATED NUCLEOTIDE-BINDING PROTEIN 10-LIKE"/>
    <property type="match status" value="1"/>
</dbReference>
<dbReference type="PANTHER" id="PTHR32046">
    <property type="entry name" value="G DOMAIN-CONTAINING PROTEIN"/>
    <property type="match status" value="1"/>
</dbReference>
<dbReference type="WBParaSite" id="PDA_v2.g24897.t1">
    <property type="protein sequence ID" value="PDA_v2.g24897.t1"/>
    <property type="gene ID" value="PDA_v2.g24897"/>
</dbReference>
<dbReference type="AlphaFoldDB" id="A0A914QCJ6"/>
<feature type="domain" description="DUF8206" evidence="2">
    <location>
        <begin position="447"/>
        <end position="524"/>
    </location>
</feature>
<dbReference type="InterPro" id="IPR027417">
    <property type="entry name" value="P-loop_NTPase"/>
</dbReference>
<dbReference type="SUPFAM" id="SSF52540">
    <property type="entry name" value="P-loop containing nucleoside triphosphate hydrolases"/>
    <property type="match status" value="1"/>
</dbReference>
<feature type="compositionally biased region" description="Low complexity" evidence="1">
    <location>
        <begin position="16"/>
        <end position="32"/>
    </location>
</feature>
<dbReference type="Gene3D" id="3.40.50.300">
    <property type="entry name" value="P-loop containing nucleotide triphosphate hydrolases"/>
    <property type="match status" value="1"/>
</dbReference>
<protein>
    <submittedName>
        <fullName evidence="4">G domain-containing protein</fullName>
    </submittedName>
</protein>
<dbReference type="Pfam" id="PF26633">
    <property type="entry name" value="DUF8206"/>
    <property type="match status" value="1"/>
</dbReference>
<name>A0A914QCJ6_9BILA</name>
<keyword evidence="3" id="KW-1185">Reference proteome</keyword>
<accession>A0A914QCJ6</accession>
<feature type="region of interest" description="Disordered" evidence="1">
    <location>
        <begin position="178"/>
        <end position="200"/>
    </location>
</feature>
<feature type="compositionally biased region" description="Polar residues" evidence="1">
    <location>
        <begin position="44"/>
        <end position="59"/>
    </location>
</feature>
<evidence type="ECO:0000256" key="1">
    <source>
        <dbReference type="SAM" id="MobiDB-lite"/>
    </source>
</evidence>
<organism evidence="3 4">
    <name type="scientific">Panagrolaimus davidi</name>
    <dbReference type="NCBI Taxonomy" id="227884"/>
    <lineage>
        <taxon>Eukaryota</taxon>
        <taxon>Metazoa</taxon>
        <taxon>Ecdysozoa</taxon>
        <taxon>Nematoda</taxon>
        <taxon>Chromadorea</taxon>
        <taxon>Rhabditida</taxon>
        <taxon>Tylenchina</taxon>
        <taxon>Panagrolaimomorpha</taxon>
        <taxon>Panagrolaimoidea</taxon>
        <taxon>Panagrolaimidae</taxon>
        <taxon>Panagrolaimus</taxon>
    </lineage>
</organism>